<dbReference type="VEuPathDB" id="CryptoDB:Vbra_1392"/>
<dbReference type="CDD" id="cd15457">
    <property type="entry name" value="NADAR"/>
    <property type="match status" value="1"/>
</dbReference>
<dbReference type="InParanoid" id="A0A0G4FY59"/>
<sequence length="588" mass="64504">MSTEESDETGPIKRFKGLHDYLSNFYPCSVTFEERTYPSVEHAFQAAKSMDEGDREHIASIKEPREAKRAGKKVQLRPDWGTARVDIMKQLLMAKFTSDKELTDRLVATGDRHLEEGNTWNDKFWGVCNGQGENKLGVLLMEVRSALRDGAGEGQAAAAAAGMPTNRQASEDKAAGQSEQKENGESSKDDKKAPSPPSYRPQGKSAAATGTGHDFVLEEVQRDLFKLDSTYALGHCVSRDLQMGKGIAKTFKERFGGVEELKSQDVGVGDVAVLHHQGRFLYYLVTKEKYHGKPTYDTLKDSLVSLKRLLIQHDTKKLGLPLIGCGLDKLEWPKVKQMIREVLGSLSLRITVCVKGDVSAASAADDDVEMTDGQGGEGGGGGNDEDTGGDGGAGSQRKRRWKVDQQANKGSGDEPKVKQKKQGSIDAPRPMGTPSPSGPAFSYEERKGDMFKLLDKTYSLVHCVAVNDNFSKGICQHFAKIKPSIQREVANQHPSVGKAIAVPRNDGDSGPPFLYNLITKAKYWEKPTYHDLETSLCDLLAHVVSKNVRALGMPKIGCGLDKLDWPTVSSMIKDIFKDTDVKITVCYF</sequence>
<dbReference type="SUPFAM" id="SSF143990">
    <property type="entry name" value="YbiA-like"/>
    <property type="match status" value="1"/>
</dbReference>
<dbReference type="InterPro" id="IPR012816">
    <property type="entry name" value="NADAR"/>
</dbReference>
<organism evidence="3 4">
    <name type="scientific">Vitrella brassicaformis (strain CCMP3155)</name>
    <dbReference type="NCBI Taxonomy" id="1169540"/>
    <lineage>
        <taxon>Eukaryota</taxon>
        <taxon>Sar</taxon>
        <taxon>Alveolata</taxon>
        <taxon>Colpodellida</taxon>
        <taxon>Vitrellaceae</taxon>
        <taxon>Vitrella</taxon>
    </lineage>
</organism>
<name>A0A0G4FY59_VITBC</name>
<dbReference type="InterPro" id="IPR037238">
    <property type="entry name" value="YbiA-like_sf"/>
</dbReference>
<keyword evidence="4" id="KW-1185">Reference proteome</keyword>
<dbReference type="GO" id="GO:0140291">
    <property type="term" value="P:peptidyl-glutamate ADP-deribosylation"/>
    <property type="evidence" value="ECO:0007669"/>
    <property type="project" value="TreeGrafter"/>
</dbReference>
<evidence type="ECO:0000313" key="4">
    <source>
        <dbReference type="Proteomes" id="UP000041254"/>
    </source>
</evidence>
<dbReference type="Gene3D" id="3.40.220.10">
    <property type="entry name" value="Leucine Aminopeptidase, subunit E, domain 1"/>
    <property type="match status" value="2"/>
</dbReference>
<feature type="region of interest" description="Disordered" evidence="1">
    <location>
        <begin position="155"/>
        <end position="210"/>
    </location>
</feature>
<dbReference type="Gene3D" id="1.10.357.40">
    <property type="entry name" value="YbiA-like"/>
    <property type="match status" value="1"/>
</dbReference>
<accession>A0A0G4FY59</accession>
<feature type="compositionally biased region" description="Gly residues" evidence="1">
    <location>
        <begin position="373"/>
        <end position="382"/>
    </location>
</feature>
<dbReference type="Proteomes" id="UP000041254">
    <property type="component" value="Unassembled WGS sequence"/>
</dbReference>
<dbReference type="SMART" id="SM00506">
    <property type="entry name" value="A1pp"/>
    <property type="match status" value="1"/>
</dbReference>
<gene>
    <name evidence="3" type="ORF">Vbra_1392</name>
</gene>
<feature type="compositionally biased region" description="Basic and acidic residues" evidence="1">
    <location>
        <begin position="169"/>
        <end position="193"/>
    </location>
</feature>
<dbReference type="Pfam" id="PF08719">
    <property type="entry name" value="NADAR"/>
    <property type="match status" value="1"/>
</dbReference>
<evidence type="ECO:0000313" key="3">
    <source>
        <dbReference type="EMBL" id="CEM20372.1"/>
    </source>
</evidence>
<dbReference type="SUPFAM" id="SSF52949">
    <property type="entry name" value="Macro domain-like"/>
    <property type="match status" value="2"/>
</dbReference>
<dbReference type="AlphaFoldDB" id="A0A0G4FY59"/>
<dbReference type="PANTHER" id="PTHR12521:SF0">
    <property type="entry name" value="ADP-RIBOSE GLYCOHYDROLASE OARD1"/>
    <property type="match status" value="1"/>
</dbReference>
<dbReference type="EMBL" id="CDMY01000526">
    <property type="protein sequence ID" value="CEM20372.1"/>
    <property type="molecule type" value="Genomic_DNA"/>
</dbReference>
<dbReference type="NCBIfam" id="TIGR02464">
    <property type="entry name" value="ribofla_fusion"/>
    <property type="match status" value="1"/>
</dbReference>
<dbReference type="PANTHER" id="PTHR12521">
    <property type="entry name" value="PROTEIN C6ORF130"/>
    <property type="match status" value="1"/>
</dbReference>
<reference evidence="3 4" key="1">
    <citation type="submission" date="2014-11" db="EMBL/GenBank/DDBJ databases">
        <authorList>
            <person name="Zhu J."/>
            <person name="Qi W."/>
            <person name="Song R."/>
        </authorList>
    </citation>
    <scope>NUCLEOTIDE SEQUENCE [LARGE SCALE GENOMIC DNA]</scope>
</reference>
<dbReference type="InterPro" id="IPR043472">
    <property type="entry name" value="Macro_dom-like"/>
</dbReference>
<feature type="region of interest" description="Disordered" evidence="1">
    <location>
        <begin position="364"/>
        <end position="443"/>
    </location>
</feature>
<proteinExistence type="predicted"/>
<feature type="domain" description="Macro" evidence="2">
    <location>
        <begin position="204"/>
        <end position="369"/>
    </location>
</feature>
<dbReference type="PROSITE" id="PS51154">
    <property type="entry name" value="MACRO"/>
    <property type="match status" value="1"/>
</dbReference>
<evidence type="ECO:0000259" key="2">
    <source>
        <dbReference type="PROSITE" id="PS51154"/>
    </source>
</evidence>
<evidence type="ECO:0000256" key="1">
    <source>
        <dbReference type="SAM" id="MobiDB-lite"/>
    </source>
</evidence>
<protein>
    <recommendedName>
        <fullName evidence="2">Macro domain-containing protein</fullName>
    </recommendedName>
</protein>
<dbReference type="OrthoDB" id="206452at2759"/>
<dbReference type="CDD" id="cd02901">
    <property type="entry name" value="Macro_Poa1p-like"/>
    <property type="match status" value="2"/>
</dbReference>
<dbReference type="InterPro" id="IPR002589">
    <property type="entry name" value="Macro_dom"/>
</dbReference>
<dbReference type="InterPro" id="IPR050892">
    <property type="entry name" value="ADP-ribose_metab_enzymes"/>
</dbReference>